<sequence>MKFTEYLTHLRKWWTLYIIIWIVIIFGSQIYAFARYGNQSTNNTYSATGVYQAEEPEIAAEWSYLAGLHEDASSRIPVTGGRFFEITMKGENKATLVAAIGDVLAASRNGQENVIETRKPKPELVATPRSQMGWIGISLALAFVGLTIIHGVPMVSKFAADGR</sequence>
<keyword evidence="1" id="KW-1133">Transmembrane helix</keyword>
<organism evidence="2">
    <name type="scientific">marine sediment metagenome</name>
    <dbReference type="NCBI Taxonomy" id="412755"/>
    <lineage>
        <taxon>unclassified sequences</taxon>
        <taxon>metagenomes</taxon>
        <taxon>ecological metagenomes</taxon>
    </lineage>
</organism>
<keyword evidence="1" id="KW-0472">Membrane</keyword>
<dbReference type="AlphaFoldDB" id="A0A0F9QF50"/>
<reference evidence="2" key="1">
    <citation type="journal article" date="2015" name="Nature">
        <title>Complex archaea that bridge the gap between prokaryotes and eukaryotes.</title>
        <authorList>
            <person name="Spang A."/>
            <person name="Saw J.H."/>
            <person name="Jorgensen S.L."/>
            <person name="Zaremba-Niedzwiedzka K."/>
            <person name="Martijn J."/>
            <person name="Lind A.E."/>
            <person name="van Eijk R."/>
            <person name="Schleper C."/>
            <person name="Guy L."/>
            <person name="Ettema T.J."/>
        </authorList>
    </citation>
    <scope>NUCLEOTIDE SEQUENCE</scope>
</reference>
<evidence type="ECO:0000256" key="1">
    <source>
        <dbReference type="SAM" id="Phobius"/>
    </source>
</evidence>
<dbReference type="EMBL" id="LAZR01002025">
    <property type="protein sequence ID" value="KKN35632.1"/>
    <property type="molecule type" value="Genomic_DNA"/>
</dbReference>
<feature type="transmembrane region" description="Helical" evidence="1">
    <location>
        <begin position="132"/>
        <end position="155"/>
    </location>
</feature>
<accession>A0A0F9QF50</accession>
<proteinExistence type="predicted"/>
<evidence type="ECO:0000313" key="2">
    <source>
        <dbReference type="EMBL" id="KKN35632.1"/>
    </source>
</evidence>
<protein>
    <submittedName>
        <fullName evidence="2">Uncharacterized protein</fullName>
    </submittedName>
</protein>
<name>A0A0F9QF50_9ZZZZ</name>
<comment type="caution">
    <text evidence="2">The sequence shown here is derived from an EMBL/GenBank/DDBJ whole genome shotgun (WGS) entry which is preliminary data.</text>
</comment>
<feature type="transmembrane region" description="Helical" evidence="1">
    <location>
        <begin position="12"/>
        <end position="34"/>
    </location>
</feature>
<gene>
    <name evidence="2" type="ORF">LCGC14_0781890</name>
</gene>
<keyword evidence="1" id="KW-0812">Transmembrane</keyword>